<feature type="compositionally biased region" description="Polar residues" evidence="1">
    <location>
        <begin position="16"/>
        <end position="32"/>
    </location>
</feature>
<organism evidence="2">
    <name type="scientific">Cacopsylla melanoneura</name>
    <dbReference type="NCBI Taxonomy" id="428564"/>
    <lineage>
        <taxon>Eukaryota</taxon>
        <taxon>Metazoa</taxon>
        <taxon>Ecdysozoa</taxon>
        <taxon>Arthropoda</taxon>
        <taxon>Hexapoda</taxon>
        <taxon>Insecta</taxon>
        <taxon>Pterygota</taxon>
        <taxon>Neoptera</taxon>
        <taxon>Paraneoptera</taxon>
        <taxon>Hemiptera</taxon>
        <taxon>Sternorrhyncha</taxon>
        <taxon>Psylloidea</taxon>
        <taxon>Psyllidae</taxon>
        <taxon>Psyllinae</taxon>
        <taxon>Cacopsylla</taxon>
    </lineage>
</organism>
<sequence>MGRNSSTNTAWTSSTKPSKVSTLQPRPLNNSRKLWPRSKPSLERLSSSNPTMRRGSKFTRRSPIWTMELWRSCGGWSSVCDILRKKIRSNVSFHPQCSTSGTPKCQKMPPRKTPNEVIKSHRDSLKMGLKKNVKVFKLRFH</sequence>
<name>A0A8D8M495_9HEMI</name>
<proteinExistence type="predicted"/>
<accession>A0A8D8M495</accession>
<evidence type="ECO:0000256" key="1">
    <source>
        <dbReference type="SAM" id="MobiDB-lite"/>
    </source>
</evidence>
<feature type="compositionally biased region" description="Polar residues" evidence="1">
    <location>
        <begin position="93"/>
        <end position="103"/>
    </location>
</feature>
<dbReference type="EMBL" id="HBUF01035594">
    <property type="protein sequence ID" value="CAG6616398.1"/>
    <property type="molecule type" value="Transcribed_RNA"/>
</dbReference>
<feature type="compositionally biased region" description="Low complexity" evidence="1">
    <location>
        <begin position="1"/>
        <end position="15"/>
    </location>
</feature>
<evidence type="ECO:0000313" key="2">
    <source>
        <dbReference type="EMBL" id="CAG6616396.1"/>
    </source>
</evidence>
<dbReference type="EMBL" id="HBUF01035593">
    <property type="protein sequence ID" value="CAG6616396.1"/>
    <property type="molecule type" value="Transcribed_RNA"/>
</dbReference>
<feature type="region of interest" description="Disordered" evidence="1">
    <location>
        <begin position="1"/>
        <end position="58"/>
    </location>
</feature>
<protein>
    <submittedName>
        <fullName evidence="2">Uncharacterized protein</fullName>
    </submittedName>
</protein>
<dbReference type="AlphaFoldDB" id="A0A8D8M495"/>
<reference evidence="2" key="1">
    <citation type="submission" date="2021-05" db="EMBL/GenBank/DDBJ databases">
        <authorList>
            <person name="Alioto T."/>
            <person name="Alioto T."/>
            <person name="Gomez Garrido J."/>
        </authorList>
    </citation>
    <scope>NUCLEOTIDE SEQUENCE</scope>
</reference>
<feature type="region of interest" description="Disordered" evidence="1">
    <location>
        <begin position="93"/>
        <end position="112"/>
    </location>
</feature>